<evidence type="ECO:0000313" key="3">
    <source>
        <dbReference type="Proteomes" id="UP000248827"/>
    </source>
</evidence>
<keyword evidence="3" id="KW-1185">Reference proteome</keyword>
<protein>
    <recommendedName>
        <fullName evidence="4">Transporter</fullName>
    </recommendedName>
</protein>
<feature type="region of interest" description="Disordered" evidence="1">
    <location>
        <begin position="54"/>
        <end position="86"/>
    </location>
</feature>
<feature type="compositionally biased region" description="Gly residues" evidence="1">
    <location>
        <begin position="54"/>
        <end position="76"/>
    </location>
</feature>
<gene>
    <name evidence="2" type="ORF">DET54_10874</name>
</gene>
<sequence>MDYLAARQQFMDVFGVFLTFAQSPFPRMHMMIMPTHGKERSHMGFFPMPGPGGGFPGGPVGPGGPGGPSFPGGAPGGVQPPTAPPPQFIPQMQTATYAIDPGGIRRCLFRNTYIWLNNGEQFWFFPVFVGRNSVAGFRWFGFFWGYFGIDLNRISSFTCF</sequence>
<proteinExistence type="predicted"/>
<dbReference type="Proteomes" id="UP000248827">
    <property type="component" value="Unassembled WGS sequence"/>
</dbReference>
<name>A0ABX9BIB5_9BACL</name>
<comment type="caution">
    <text evidence="2">The sequence shown here is derived from an EMBL/GenBank/DDBJ whole genome shotgun (WGS) entry which is preliminary data.</text>
</comment>
<reference evidence="2 3" key="1">
    <citation type="submission" date="2018-06" db="EMBL/GenBank/DDBJ databases">
        <title>Freshwater and sediment microbial communities from various areas in North America, analyzing microbe dynamics in response to fracking.</title>
        <authorList>
            <person name="Lamendella R."/>
        </authorList>
    </citation>
    <scope>NUCLEOTIDE SEQUENCE [LARGE SCALE GENOMIC DNA]</scope>
    <source>
        <strain evidence="2 3">NG-13</strain>
    </source>
</reference>
<organism evidence="2 3">
    <name type="scientific">Paenibacillus pabuli</name>
    <dbReference type="NCBI Taxonomy" id="1472"/>
    <lineage>
        <taxon>Bacteria</taxon>
        <taxon>Bacillati</taxon>
        <taxon>Bacillota</taxon>
        <taxon>Bacilli</taxon>
        <taxon>Bacillales</taxon>
        <taxon>Paenibacillaceae</taxon>
        <taxon>Paenibacillus</taxon>
    </lineage>
</organism>
<evidence type="ECO:0008006" key="4">
    <source>
        <dbReference type="Google" id="ProtNLM"/>
    </source>
</evidence>
<dbReference type="EMBL" id="QLLI01000008">
    <property type="protein sequence ID" value="RAI94275.1"/>
    <property type="molecule type" value="Genomic_DNA"/>
</dbReference>
<accession>A0ABX9BIB5</accession>
<evidence type="ECO:0000256" key="1">
    <source>
        <dbReference type="SAM" id="MobiDB-lite"/>
    </source>
</evidence>
<evidence type="ECO:0000313" key="2">
    <source>
        <dbReference type="EMBL" id="RAI94275.1"/>
    </source>
</evidence>